<proteinExistence type="inferred from homology"/>
<evidence type="ECO:0000256" key="5">
    <source>
        <dbReference type="ARBA" id="ARBA00012839"/>
    </source>
</evidence>
<feature type="transmembrane region" description="Helical" evidence="14">
    <location>
        <begin position="233"/>
        <end position="252"/>
    </location>
</feature>
<dbReference type="PANTHER" id="PTHR44227">
    <property type="match status" value="1"/>
</dbReference>
<evidence type="ECO:0000256" key="6">
    <source>
        <dbReference type="ARBA" id="ARBA00022679"/>
    </source>
</evidence>
<feature type="transmembrane region" description="Helical" evidence="14">
    <location>
        <begin position="438"/>
        <end position="459"/>
    </location>
</feature>
<dbReference type="SMART" id="SM00028">
    <property type="entry name" value="TPR"/>
    <property type="match status" value="2"/>
</dbReference>
<feature type="transmembrane region" description="Helical" evidence="14">
    <location>
        <begin position="135"/>
        <end position="152"/>
    </location>
</feature>
<dbReference type="EMBL" id="CAXAMN010011113">
    <property type="protein sequence ID" value="CAK9034155.1"/>
    <property type="molecule type" value="Genomic_DNA"/>
</dbReference>
<keyword evidence="11 14" id="KW-1133">Transmembrane helix</keyword>
<feature type="transmembrane region" description="Helical" evidence="14">
    <location>
        <begin position="302"/>
        <end position="321"/>
    </location>
</feature>
<feature type="transmembrane region" description="Helical" evidence="14">
    <location>
        <begin position="499"/>
        <end position="516"/>
    </location>
</feature>
<evidence type="ECO:0000313" key="16">
    <source>
        <dbReference type="EMBL" id="CAK9034155.1"/>
    </source>
</evidence>
<keyword evidence="8" id="KW-0677">Repeat</keyword>
<dbReference type="SUPFAM" id="SSF48452">
    <property type="entry name" value="TPR-like"/>
    <property type="match status" value="1"/>
</dbReference>
<feature type="repeat" description="TPR" evidence="13">
    <location>
        <begin position="565"/>
        <end position="598"/>
    </location>
</feature>
<protein>
    <recommendedName>
        <fullName evidence="5">dolichyl-phosphate-mannose--protein mannosyltransferase</fullName>
        <ecNumber evidence="5">2.4.1.109</ecNumber>
    </recommendedName>
</protein>
<dbReference type="InterPro" id="IPR011990">
    <property type="entry name" value="TPR-like_helical_dom_sf"/>
</dbReference>
<evidence type="ECO:0000256" key="13">
    <source>
        <dbReference type="PROSITE-ProRule" id="PRU00339"/>
    </source>
</evidence>
<evidence type="ECO:0000256" key="10">
    <source>
        <dbReference type="ARBA" id="ARBA00022824"/>
    </source>
</evidence>
<comment type="subcellular location">
    <subcellularLocation>
        <location evidence="2">Endoplasmic reticulum</location>
    </subcellularLocation>
    <subcellularLocation>
        <location evidence="1">Membrane</location>
        <topology evidence="1">Multi-pass membrane protein</topology>
    </subcellularLocation>
</comment>
<accession>A0ABP0L4Y5</accession>
<dbReference type="Gene3D" id="1.25.40.10">
    <property type="entry name" value="Tetratricopeptide repeat domain"/>
    <property type="match status" value="1"/>
</dbReference>
<evidence type="ECO:0000256" key="2">
    <source>
        <dbReference type="ARBA" id="ARBA00004240"/>
    </source>
</evidence>
<feature type="transmembrane region" description="Helical" evidence="14">
    <location>
        <begin position="351"/>
        <end position="372"/>
    </location>
</feature>
<keyword evidence="9 13" id="KW-0802">TPR repeat</keyword>
<evidence type="ECO:0000313" key="17">
    <source>
        <dbReference type="Proteomes" id="UP001642484"/>
    </source>
</evidence>
<evidence type="ECO:0000256" key="11">
    <source>
        <dbReference type="ARBA" id="ARBA00022989"/>
    </source>
</evidence>
<evidence type="ECO:0000256" key="8">
    <source>
        <dbReference type="ARBA" id="ARBA00022737"/>
    </source>
</evidence>
<dbReference type="Proteomes" id="UP001642484">
    <property type="component" value="Unassembled WGS sequence"/>
</dbReference>
<dbReference type="PROSITE" id="PS50005">
    <property type="entry name" value="TPR"/>
    <property type="match status" value="1"/>
</dbReference>
<evidence type="ECO:0000256" key="3">
    <source>
        <dbReference type="ARBA" id="ARBA00004922"/>
    </source>
</evidence>
<evidence type="ECO:0000256" key="12">
    <source>
        <dbReference type="ARBA" id="ARBA00023136"/>
    </source>
</evidence>
<keyword evidence="7 14" id="KW-0812">Transmembrane</keyword>
<dbReference type="InterPro" id="IPR052346">
    <property type="entry name" value="O-mannosyl-transferase_TMTC"/>
</dbReference>
<name>A0ABP0L4Y5_9DINO</name>
<comment type="caution">
    <text evidence="16">The sequence shown here is derived from an EMBL/GenBank/DDBJ whole genome shotgun (WGS) entry which is preliminary data.</text>
</comment>
<sequence>MTCGSFCSCLLQRRVCRHDDLMTAVETLVELVLSGRFCDTTVSCREKDGNITRVPMSKLLLAAVGVELGKTNETLQLSMPADAFKMILVKSFGLESRVLDADLEAALAAWQRDMQKHSDRLFRHASGPARQARPLVLWTALTLAVGGIYAWAPAFQYKMFNNGFFMDDAMIARNPNVIESLDWNRLLRTDYWGLDMFAGTWTHKSFRPLTVVTFRWNFLLHGFESSGFHATNLLLHFICSSMLVFFGIRCGLPADWSCLLGALFLIHPVHTESVLYIVGRADLICLALVIMSFLLHKETTSGKLWLSFVGVLLSSGFLLAAGLCKETGFCFFGLLVGWDILVLTLRCQSRLLLRMCLVLLVGISLCAARVWYTSGTTIERMDPFSNPVAAEKDRVVRFLSYALVHGIYGKLLVWPSFLCYDYSFDAVPLVRSLSDCRLLLPVSCYLGFALLTTQSLQLLRRCVHTHDHAVPVVGIAILILSFFPMSNVLFPVGTMVAERLLYIPSAGFLIAVVGLARHRENHTACILVLVVAGLVLTLLTAQRVVEWSSPEAITVADAAKQLRSTRVQYNLATHHLSNKRYDEAFSSFETVMALDPTDRDCMPLYHAGQIQIYRGNHKAAEELLARAVEGHFSPLLVNEEEVFHDYGLALWFAEKPKDAILNFEKSLSINGTFSKGFNNLGCALGLGALLGRLPQEALVQGIQQLQEAVQLSSDNVLYWRNLVALLRFAGRPEAEVAWKQLLTLDASNAANPPEDCSWEFAFR</sequence>
<evidence type="ECO:0000256" key="14">
    <source>
        <dbReference type="SAM" id="Phobius"/>
    </source>
</evidence>
<keyword evidence="10" id="KW-0256">Endoplasmic reticulum</keyword>
<dbReference type="PANTHER" id="PTHR44227:SF3">
    <property type="entry name" value="PROTEIN O-MANNOSYL-TRANSFERASE TMTC4"/>
    <property type="match status" value="1"/>
</dbReference>
<feature type="transmembrane region" description="Helical" evidence="14">
    <location>
        <begin position="273"/>
        <end position="296"/>
    </location>
</feature>
<keyword evidence="12 14" id="KW-0472">Membrane</keyword>
<dbReference type="InterPro" id="IPR013618">
    <property type="entry name" value="TMTC_DUF1736"/>
</dbReference>
<evidence type="ECO:0000256" key="4">
    <source>
        <dbReference type="ARBA" id="ARBA00007882"/>
    </source>
</evidence>
<feature type="transmembrane region" description="Helical" evidence="14">
    <location>
        <begin position="523"/>
        <end position="541"/>
    </location>
</feature>
<evidence type="ECO:0000256" key="1">
    <source>
        <dbReference type="ARBA" id="ARBA00004141"/>
    </source>
</evidence>
<comment type="similarity">
    <text evidence="4">Belongs to the TMTC family.</text>
</comment>
<reference evidence="16 17" key="1">
    <citation type="submission" date="2024-02" db="EMBL/GenBank/DDBJ databases">
        <authorList>
            <person name="Chen Y."/>
            <person name="Shah S."/>
            <person name="Dougan E. K."/>
            <person name="Thang M."/>
            <person name="Chan C."/>
        </authorList>
    </citation>
    <scope>NUCLEOTIDE SEQUENCE [LARGE SCALE GENOMIC DNA]</scope>
</reference>
<feature type="transmembrane region" description="Helical" evidence="14">
    <location>
        <begin position="398"/>
        <end position="418"/>
    </location>
</feature>
<feature type="transmembrane region" description="Helical" evidence="14">
    <location>
        <begin position="328"/>
        <end position="345"/>
    </location>
</feature>
<keyword evidence="6" id="KW-0808">Transferase</keyword>
<gene>
    <name evidence="16" type="ORF">CCMP2556_LOCUS19360</name>
</gene>
<evidence type="ECO:0000256" key="9">
    <source>
        <dbReference type="ARBA" id="ARBA00022803"/>
    </source>
</evidence>
<keyword evidence="17" id="KW-1185">Reference proteome</keyword>
<evidence type="ECO:0000256" key="7">
    <source>
        <dbReference type="ARBA" id="ARBA00022692"/>
    </source>
</evidence>
<comment type="pathway">
    <text evidence="3">Protein modification; protein glycosylation.</text>
</comment>
<evidence type="ECO:0000259" key="15">
    <source>
        <dbReference type="Pfam" id="PF08409"/>
    </source>
</evidence>
<dbReference type="InterPro" id="IPR019734">
    <property type="entry name" value="TPR_rpt"/>
</dbReference>
<feature type="domain" description="DUF1736" evidence="15">
    <location>
        <begin position="383"/>
        <end position="447"/>
    </location>
</feature>
<organism evidence="16 17">
    <name type="scientific">Durusdinium trenchii</name>
    <dbReference type="NCBI Taxonomy" id="1381693"/>
    <lineage>
        <taxon>Eukaryota</taxon>
        <taxon>Sar</taxon>
        <taxon>Alveolata</taxon>
        <taxon>Dinophyceae</taxon>
        <taxon>Suessiales</taxon>
        <taxon>Symbiodiniaceae</taxon>
        <taxon>Durusdinium</taxon>
    </lineage>
</organism>
<feature type="transmembrane region" description="Helical" evidence="14">
    <location>
        <begin position="471"/>
        <end position="493"/>
    </location>
</feature>
<dbReference type="EC" id="2.4.1.109" evidence="5"/>
<dbReference type="Pfam" id="PF08409">
    <property type="entry name" value="TMTC_DUF1736"/>
    <property type="match status" value="1"/>
</dbReference>